<sequence length="77" mass="9145">MNKYENYLIDLVSIQLEKLKELEYEISICKEEDKDYIKGQIMAYYDVLAIMKSQSDLFNILISLPAETDLERYLTLK</sequence>
<accession>A0ABS8M2Z7</accession>
<dbReference type="RefSeq" id="WP_230000372.1">
    <property type="nucleotide sequence ID" value="NZ_JAJJMN010000001.1"/>
</dbReference>
<dbReference type="EMBL" id="JAJJMN010000001">
    <property type="protein sequence ID" value="MCC9019167.1"/>
    <property type="molecule type" value="Genomic_DNA"/>
</dbReference>
<gene>
    <name evidence="1" type="ORF">LNQ34_15465</name>
</gene>
<proteinExistence type="predicted"/>
<comment type="caution">
    <text evidence="1">The sequence shown here is derived from an EMBL/GenBank/DDBJ whole genome shotgun (WGS) entry which is preliminary data.</text>
</comment>
<evidence type="ECO:0000313" key="2">
    <source>
        <dbReference type="Proteomes" id="UP001430700"/>
    </source>
</evidence>
<keyword evidence="2" id="KW-1185">Reference proteome</keyword>
<organism evidence="1 2">
    <name type="scientific">Flavobacterium lipolyticum</name>
    <dbReference type="NCBI Taxonomy" id="2893754"/>
    <lineage>
        <taxon>Bacteria</taxon>
        <taxon>Pseudomonadati</taxon>
        <taxon>Bacteroidota</taxon>
        <taxon>Flavobacteriia</taxon>
        <taxon>Flavobacteriales</taxon>
        <taxon>Flavobacteriaceae</taxon>
        <taxon>Flavobacterium</taxon>
    </lineage>
</organism>
<reference evidence="1" key="1">
    <citation type="submission" date="2021-11" db="EMBL/GenBank/DDBJ databases">
        <title>Description of novel Flavobacterium species.</title>
        <authorList>
            <person name="Saticioglu I.B."/>
            <person name="Ay H."/>
            <person name="Altun S."/>
            <person name="Duman M."/>
        </authorList>
    </citation>
    <scope>NUCLEOTIDE SEQUENCE</scope>
    <source>
        <strain evidence="1">F-126</strain>
    </source>
</reference>
<dbReference type="Proteomes" id="UP001430700">
    <property type="component" value="Unassembled WGS sequence"/>
</dbReference>
<name>A0ABS8M2Z7_9FLAO</name>
<protein>
    <submittedName>
        <fullName evidence="1">Uncharacterized protein</fullName>
    </submittedName>
</protein>
<evidence type="ECO:0000313" key="1">
    <source>
        <dbReference type="EMBL" id="MCC9019167.1"/>
    </source>
</evidence>